<evidence type="ECO:0000313" key="2">
    <source>
        <dbReference type="EMBL" id="GAA4649889.1"/>
    </source>
</evidence>
<dbReference type="PANTHER" id="PTHR43319">
    <property type="entry name" value="BETA-LACTAMASE-RELATED"/>
    <property type="match status" value="1"/>
</dbReference>
<comment type="caution">
    <text evidence="2">The sequence shown here is derived from an EMBL/GenBank/DDBJ whole genome shotgun (WGS) entry which is preliminary data.</text>
</comment>
<dbReference type="InterPro" id="IPR001466">
    <property type="entry name" value="Beta-lactam-related"/>
</dbReference>
<evidence type="ECO:0000259" key="1">
    <source>
        <dbReference type="Pfam" id="PF00144"/>
    </source>
</evidence>
<keyword evidence="2" id="KW-0378">Hydrolase</keyword>
<dbReference type="SUPFAM" id="SSF56601">
    <property type="entry name" value="beta-lactamase/transpeptidase-like"/>
    <property type="match status" value="1"/>
</dbReference>
<protein>
    <submittedName>
        <fullName evidence="2">Serine hydrolase domain-containing protein</fullName>
    </submittedName>
</protein>
<reference evidence="3" key="1">
    <citation type="journal article" date="2019" name="Int. J. Syst. Evol. Microbiol.">
        <title>The Global Catalogue of Microorganisms (GCM) 10K type strain sequencing project: providing services to taxonomists for standard genome sequencing and annotation.</title>
        <authorList>
            <consortium name="The Broad Institute Genomics Platform"/>
            <consortium name="The Broad Institute Genome Sequencing Center for Infectious Disease"/>
            <person name="Wu L."/>
            <person name="Ma J."/>
        </authorList>
    </citation>
    <scope>NUCLEOTIDE SEQUENCE [LARGE SCALE GENOMIC DNA]</scope>
    <source>
        <strain evidence="3">JCM 17805</strain>
    </source>
</reference>
<dbReference type="GO" id="GO:0016787">
    <property type="term" value="F:hydrolase activity"/>
    <property type="evidence" value="ECO:0007669"/>
    <property type="project" value="UniProtKB-KW"/>
</dbReference>
<dbReference type="Gene3D" id="3.40.710.10">
    <property type="entry name" value="DD-peptidase/beta-lactamase superfamily"/>
    <property type="match status" value="1"/>
</dbReference>
<organism evidence="2 3">
    <name type="scientific">Kistimonas scapharcae</name>
    <dbReference type="NCBI Taxonomy" id="1036133"/>
    <lineage>
        <taxon>Bacteria</taxon>
        <taxon>Pseudomonadati</taxon>
        <taxon>Pseudomonadota</taxon>
        <taxon>Gammaproteobacteria</taxon>
        <taxon>Oceanospirillales</taxon>
        <taxon>Endozoicomonadaceae</taxon>
        <taxon>Kistimonas</taxon>
    </lineage>
</organism>
<proteinExistence type="predicted"/>
<dbReference type="Proteomes" id="UP001500604">
    <property type="component" value="Unassembled WGS sequence"/>
</dbReference>
<dbReference type="InterPro" id="IPR012338">
    <property type="entry name" value="Beta-lactam/transpept-like"/>
</dbReference>
<dbReference type="InterPro" id="IPR052907">
    <property type="entry name" value="Beta-lactamase/esterase"/>
</dbReference>
<dbReference type="RefSeq" id="WP_345195910.1">
    <property type="nucleotide sequence ID" value="NZ_BAABFL010000330.1"/>
</dbReference>
<keyword evidence="3" id="KW-1185">Reference proteome</keyword>
<evidence type="ECO:0000313" key="3">
    <source>
        <dbReference type="Proteomes" id="UP001500604"/>
    </source>
</evidence>
<accession>A0ABP8V3C1</accession>
<gene>
    <name evidence="2" type="ORF">GCM10023116_21700</name>
</gene>
<name>A0ABP8V3C1_9GAMM</name>
<sequence>MTAADGVRGYHDLRFESVREVFGQLFSEGEELGAALAVTVAGEPVLDLWGGFMDKERTEPWHHDTLVNVFSCGKGVASLCMLRLVQEGLLSLDASVANYWPEFDQNGKESITLRQILTHTAGLSAFHPRIPDEDLFDWSTMVSWVELESPWWEPGSRHGYAPITFGWLLGEFFYRVAGERMGQWLQRNIMAPLGESFLFGIPDDDHGLIARMTKGEPVRGDKAAQLLFREMTGNPTGVTARAFSNPMSVLISANRPEWRRMELPSANGHGTARALAKVYGLLSAGNGQLLDDQLLDEAIQEQVCGTDAVLKCSSRFGLGFMLGQPDHPLAGFGPSRRAFGHTGAGGSLAFADPDRQIGFAFVTNRMGPYVLVDPRAEILINAVYQTFDNHDL</sequence>
<dbReference type="EMBL" id="BAABFL010000330">
    <property type="protein sequence ID" value="GAA4649889.1"/>
    <property type="molecule type" value="Genomic_DNA"/>
</dbReference>
<dbReference type="PANTHER" id="PTHR43319:SF3">
    <property type="entry name" value="BETA-LACTAMASE-RELATED DOMAIN-CONTAINING PROTEIN"/>
    <property type="match status" value="1"/>
</dbReference>
<feature type="domain" description="Beta-lactamase-related" evidence="1">
    <location>
        <begin position="24"/>
        <end position="377"/>
    </location>
</feature>
<dbReference type="Pfam" id="PF00144">
    <property type="entry name" value="Beta-lactamase"/>
    <property type="match status" value="1"/>
</dbReference>